<keyword evidence="1" id="KW-0238">DNA-binding</keyword>
<dbReference type="RefSeq" id="WP_373656420.1">
    <property type="nucleotide sequence ID" value="NZ_JBGUAW010000008.1"/>
</dbReference>
<evidence type="ECO:0000259" key="2">
    <source>
        <dbReference type="PROSITE" id="PS50937"/>
    </source>
</evidence>
<dbReference type="PANTHER" id="PTHR30204">
    <property type="entry name" value="REDOX-CYCLING DRUG-SENSING TRANSCRIPTIONAL ACTIVATOR SOXR"/>
    <property type="match status" value="1"/>
</dbReference>
<dbReference type="SUPFAM" id="SSF46955">
    <property type="entry name" value="Putative DNA-binding domain"/>
    <property type="match status" value="1"/>
</dbReference>
<proteinExistence type="predicted"/>
<dbReference type="InterPro" id="IPR009061">
    <property type="entry name" value="DNA-bd_dom_put_sf"/>
</dbReference>
<organism evidence="3 4">
    <name type="scientific">Thiohalorhabdus methylotrophus</name>
    <dbReference type="NCBI Taxonomy" id="3242694"/>
    <lineage>
        <taxon>Bacteria</taxon>
        <taxon>Pseudomonadati</taxon>
        <taxon>Pseudomonadota</taxon>
        <taxon>Gammaproteobacteria</taxon>
        <taxon>Thiohalorhabdales</taxon>
        <taxon>Thiohalorhabdaceae</taxon>
        <taxon>Thiohalorhabdus</taxon>
    </lineage>
</organism>
<evidence type="ECO:0000313" key="4">
    <source>
        <dbReference type="Proteomes" id="UP001575181"/>
    </source>
</evidence>
<keyword evidence="4" id="KW-1185">Reference proteome</keyword>
<dbReference type="SMART" id="SM00422">
    <property type="entry name" value="HTH_MERR"/>
    <property type="match status" value="1"/>
</dbReference>
<dbReference type="CDD" id="cd04765">
    <property type="entry name" value="HTH_MlrA-like_sg2"/>
    <property type="match status" value="1"/>
</dbReference>
<dbReference type="PROSITE" id="PS50937">
    <property type="entry name" value="HTH_MERR_2"/>
    <property type="match status" value="1"/>
</dbReference>
<gene>
    <name evidence="3" type="ORF">ACERLL_12465</name>
</gene>
<evidence type="ECO:0000313" key="3">
    <source>
        <dbReference type="EMBL" id="MFA9461636.1"/>
    </source>
</evidence>
<protein>
    <submittedName>
        <fullName evidence="3">MerR family transcriptional regulator</fullName>
    </submittedName>
</protein>
<reference evidence="3 4" key="1">
    <citation type="submission" date="2024-08" db="EMBL/GenBank/DDBJ databases">
        <title>Whole-genome sequencing of halo(alkali)philic microorganisms from hypersaline lakes.</title>
        <authorList>
            <person name="Sorokin D.Y."/>
            <person name="Merkel A.Y."/>
            <person name="Messina E."/>
            <person name="Yakimov M."/>
        </authorList>
    </citation>
    <scope>NUCLEOTIDE SEQUENCE [LARGE SCALE GENOMIC DNA]</scope>
    <source>
        <strain evidence="3 4">Cl-TMA</strain>
    </source>
</reference>
<feature type="domain" description="HTH merR-type" evidence="2">
    <location>
        <begin position="15"/>
        <end position="63"/>
    </location>
</feature>
<dbReference type="Proteomes" id="UP001575181">
    <property type="component" value="Unassembled WGS sequence"/>
</dbReference>
<sequence>MSEGAPLPDKRFFGIREAAELCGVEPHVLRYWEEEFSQLRPLRRSGNRRYYRPEDVRLVQRIRYLLWERKYTIEGARDRLNEGGSAEGEASAMAVLREVRGELSALLADLDAREKQGMD</sequence>
<name>A0ABV4TYH5_9GAMM</name>
<dbReference type="InterPro" id="IPR000551">
    <property type="entry name" value="MerR-type_HTH_dom"/>
</dbReference>
<dbReference type="Pfam" id="PF13411">
    <property type="entry name" value="MerR_1"/>
    <property type="match status" value="1"/>
</dbReference>
<dbReference type="PANTHER" id="PTHR30204:SF15">
    <property type="entry name" value="BLL5018 PROTEIN"/>
    <property type="match status" value="1"/>
</dbReference>
<comment type="caution">
    <text evidence="3">The sequence shown here is derived from an EMBL/GenBank/DDBJ whole genome shotgun (WGS) entry which is preliminary data.</text>
</comment>
<dbReference type="InterPro" id="IPR047057">
    <property type="entry name" value="MerR_fam"/>
</dbReference>
<accession>A0ABV4TYH5</accession>
<evidence type="ECO:0000256" key="1">
    <source>
        <dbReference type="ARBA" id="ARBA00023125"/>
    </source>
</evidence>
<dbReference type="Gene3D" id="1.10.1660.10">
    <property type="match status" value="1"/>
</dbReference>
<dbReference type="EMBL" id="JBGUAW010000008">
    <property type="protein sequence ID" value="MFA9461636.1"/>
    <property type="molecule type" value="Genomic_DNA"/>
</dbReference>